<dbReference type="Gene3D" id="3.20.20.80">
    <property type="entry name" value="Glycosidases"/>
    <property type="match status" value="1"/>
</dbReference>
<dbReference type="SUPFAM" id="SSF51445">
    <property type="entry name" value="(Trans)glycosidases"/>
    <property type="match status" value="1"/>
</dbReference>
<dbReference type="Proteomes" id="UP000749559">
    <property type="component" value="Unassembled WGS sequence"/>
</dbReference>
<dbReference type="EMBL" id="CAIIXF020000011">
    <property type="protein sequence ID" value="CAH1799438.1"/>
    <property type="molecule type" value="Genomic_DNA"/>
</dbReference>
<evidence type="ECO:0000256" key="2">
    <source>
        <dbReference type="ARBA" id="ARBA00022669"/>
    </source>
</evidence>
<dbReference type="PROSITE" id="PS50940">
    <property type="entry name" value="CHIT_BIND_II"/>
    <property type="match status" value="2"/>
</dbReference>
<dbReference type="InterPro" id="IPR011583">
    <property type="entry name" value="Chitinase_II/V-like_cat"/>
</dbReference>
<evidence type="ECO:0000256" key="1">
    <source>
        <dbReference type="ARBA" id="ARBA00009121"/>
    </source>
</evidence>
<dbReference type="SMART" id="SM00494">
    <property type="entry name" value="ChtBD2"/>
    <property type="match status" value="2"/>
</dbReference>
<dbReference type="OrthoDB" id="6130020at2759"/>
<dbReference type="SUPFAM" id="SSF54556">
    <property type="entry name" value="Chitinase insertion domain"/>
    <property type="match status" value="1"/>
</dbReference>
<dbReference type="GO" id="GO:0004568">
    <property type="term" value="F:chitinase activity"/>
    <property type="evidence" value="ECO:0007669"/>
    <property type="project" value="TreeGrafter"/>
</dbReference>
<dbReference type="InterPro" id="IPR036508">
    <property type="entry name" value="Chitin-bd_dom_sf"/>
</dbReference>
<dbReference type="PANTHER" id="PTHR11177">
    <property type="entry name" value="CHITINASE"/>
    <property type="match status" value="1"/>
</dbReference>
<dbReference type="PROSITE" id="PS51910">
    <property type="entry name" value="GH18_2"/>
    <property type="match status" value="1"/>
</dbReference>
<dbReference type="Gene3D" id="3.10.50.10">
    <property type="match status" value="1"/>
</dbReference>
<dbReference type="GO" id="GO:0006032">
    <property type="term" value="P:chitin catabolic process"/>
    <property type="evidence" value="ECO:0007669"/>
    <property type="project" value="TreeGrafter"/>
</dbReference>
<dbReference type="InterPro" id="IPR029070">
    <property type="entry name" value="Chitinase_insertion_sf"/>
</dbReference>
<dbReference type="SMART" id="SM00636">
    <property type="entry name" value="Glyco_18"/>
    <property type="match status" value="1"/>
</dbReference>
<evidence type="ECO:0000259" key="5">
    <source>
        <dbReference type="PROSITE" id="PS51910"/>
    </source>
</evidence>
<dbReference type="PANTHER" id="PTHR11177:SF317">
    <property type="entry name" value="CHITINASE 12-RELATED"/>
    <property type="match status" value="1"/>
</dbReference>
<feature type="non-terminal residue" evidence="6">
    <location>
        <position position="1"/>
    </location>
</feature>
<comment type="similarity">
    <text evidence="1">Belongs to the glycosyl hydrolase 18 family. Chitinase class II subfamily.</text>
</comment>
<keyword evidence="3" id="KW-1015">Disulfide bond</keyword>
<dbReference type="GO" id="GO:0005975">
    <property type="term" value="P:carbohydrate metabolic process"/>
    <property type="evidence" value="ECO:0007669"/>
    <property type="project" value="InterPro"/>
</dbReference>
<dbReference type="AlphaFoldDB" id="A0A8S4Q6E0"/>
<feature type="non-terminal residue" evidence="6">
    <location>
        <position position="398"/>
    </location>
</feature>
<dbReference type="GO" id="GO:0008061">
    <property type="term" value="F:chitin binding"/>
    <property type="evidence" value="ECO:0007669"/>
    <property type="project" value="UniProtKB-KW"/>
</dbReference>
<gene>
    <name evidence="6" type="ORF">OFUS_LOCUS23449</name>
</gene>
<dbReference type="InterPro" id="IPR050314">
    <property type="entry name" value="Glycosyl_Hydrlase_18"/>
</dbReference>
<evidence type="ECO:0008006" key="8">
    <source>
        <dbReference type="Google" id="ProtNLM"/>
    </source>
</evidence>
<name>A0A8S4Q6E0_OWEFU</name>
<evidence type="ECO:0000313" key="7">
    <source>
        <dbReference type="Proteomes" id="UP000749559"/>
    </source>
</evidence>
<dbReference type="GO" id="GO:0005576">
    <property type="term" value="C:extracellular region"/>
    <property type="evidence" value="ECO:0007669"/>
    <property type="project" value="InterPro"/>
</dbReference>
<dbReference type="Pfam" id="PF01607">
    <property type="entry name" value="CBM_14"/>
    <property type="match status" value="2"/>
</dbReference>
<dbReference type="InterPro" id="IPR017853">
    <property type="entry name" value="GH"/>
</dbReference>
<evidence type="ECO:0000256" key="3">
    <source>
        <dbReference type="ARBA" id="ARBA00023157"/>
    </source>
</evidence>
<dbReference type="Gene3D" id="2.170.140.10">
    <property type="entry name" value="Chitin binding domain"/>
    <property type="match status" value="2"/>
</dbReference>
<dbReference type="InterPro" id="IPR001223">
    <property type="entry name" value="Glyco_hydro18_cat"/>
</dbReference>
<feature type="domain" description="GH18" evidence="5">
    <location>
        <begin position="1"/>
        <end position="238"/>
    </location>
</feature>
<protein>
    <recommendedName>
        <fullName evidence="8">Chitinase</fullName>
    </recommendedName>
</protein>
<comment type="caution">
    <text evidence="6">The sequence shown here is derived from an EMBL/GenBank/DDBJ whole genome shotgun (WGS) entry which is preliminary data.</text>
</comment>
<reference evidence="6" key="1">
    <citation type="submission" date="2022-03" db="EMBL/GenBank/DDBJ databases">
        <authorList>
            <person name="Martin C."/>
        </authorList>
    </citation>
    <scope>NUCLEOTIDE SEQUENCE</scope>
</reference>
<evidence type="ECO:0000313" key="6">
    <source>
        <dbReference type="EMBL" id="CAH1799438.1"/>
    </source>
</evidence>
<dbReference type="FunFam" id="3.10.50.10:FF:000001">
    <property type="entry name" value="Chitinase 3-like 1"/>
    <property type="match status" value="1"/>
</dbReference>
<feature type="domain" description="Chitin-binding type-2" evidence="4">
    <location>
        <begin position="266"/>
        <end position="323"/>
    </location>
</feature>
<feature type="domain" description="Chitin-binding type-2" evidence="4">
    <location>
        <begin position="343"/>
        <end position="398"/>
    </location>
</feature>
<dbReference type="InterPro" id="IPR002557">
    <property type="entry name" value="Chitin-bd_dom"/>
</dbReference>
<dbReference type="Pfam" id="PF00704">
    <property type="entry name" value="Glyco_hydro_18"/>
    <property type="match status" value="1"/>
</dbReference>
<dbReference type="SUPFAM" id="SSF57625">
    <property type="entry name" value="Invertebrate chitin-binding proteins"/>
    <property type="match status" value="2"/>
</dbReference>
<evidence type="ECO:0000259" key="4">
    <source>
        <dbReference type="PROSITE" id="PS50940"/>
    </source>
</evidence>
<proteinExistence type="inferred from homology"/>
<keyword evidence="2" id="KW-0147">Chitin-binding</keyword>
<accession>A0A8S4Q6E0</accession>
<keyword evidence="7" id="KW-1185">Reference proteome</keyword>
<sequence>AAFVELCKDLRAGFEQEAASSGQPRLLLTAAVGCGPRNIDVSYDVFGMSMYLDFINLMTYDLAGQWDGKTGIHGALHGGPGDTTGLNQEWSVNRYIELGAPRDKLVLGIPMYGRSFKLTTQSTAIGAPTATWGALVGPYTAEGGFLSYYEVCAKIKAGWTYVYDAQREDPCAYSGSNWVGYSDKYSVAKKAEFIIDKGLGGAMIWALDLDNFNKDSLCNTDTEDYTLLKTINNVLGGAVITTTTGPTTTTEAGASTTTQSAPTNEVFVCPSQGYRLYEDPNDCAKFITCLDGNNLGTQSCQQGLLFWEDKQWCDYPSNFECGASTGTSPSTPTTTQSAFTDEVFVCPNQDHRLYQDPNDCAKFITCLDGNNLGTQSCQVGLLFWEAKQWCDYPSNFNC</sequence>
<organism evidence="6 7">
    <name type="scientific">Owenia fusiformis</name>
    <name type="common">Polychaete worm</name>
    <dbReference type="NCBI Taxonomy" id="6347"/>
    <lineage>
        <taxon>Eukaryota</taxon>
        <taxon>Metazoa</taxon>
        <taxon>Spiralia</taxon>
        <taxon>Lophotrochozoa</taxon>
        <taxon>Annelida</taxon>
        <taxon>Polychaeta</taxon>
        <taxon>Sedentaria</taxon>
        <taxon>Canalipalpata</taxon>
        <taxon>Sabellida</taxon>
        <taxon>Oweniida</taxon>
        <taxon>Oweniidae</taxon>
        <taxon>Owenia</taxon>
    </lineage>
</organism>